<proteinExistence type="predicted"/>
<organism evidence="1 2">
    <name type="scientific">Gigaspora margarita</name>
    <dbReference type="NCBI Taxonomy" id="4874"/>
    <lineage>
        <taxon>Eukaryota</taxon>
        <taxon>Fungi</taxon>
        <taxon>Fungi incertae sedis</taxon>
        <taxon>Mucoromycota</taxon>
        <taxon>Glomeromycotina</taxon>
        <taxon>Glomeromycetes</taxon>
        <taxon>Diversisporales</taxon>
        <taxon>Gigasporaceae</taxon>
        <taxon>Gigaspora</taxon>
    </lineage>
</organism>
<feature type="non-terminal residue" evidence="1">
    <location>
        <position position="1"/>
    </location>
</feature>
<sequence length="103" mass="11913">DEEKETFLFEEAYISDDSSTTLFDSYSEEKLYKNPWENLINEKNSGTYLTGVMTVEMEKDSITPNMSKNLTNNKIIKANEILINNWNIFVQNISEEGQTMEIG</sequence>
<accession>A0ABN7UT62</accession>
<reference evidence="1 2" key="1">
    <citation type="submission" date="2021-06" db="EMBL/GenBank/DDBJ databases">
        <authorList>
            <person name="Kallberg Y."/>
            <person name="Tangrot J."/>
            <person name="Rosling A."/>
        </authorList>
    </citation>
    <scope>NUCLEOTIDE SEQUENCE [LARGE SCALE GENOMIC DNA]</scope>
    <source>
        <strain evidence="1 2">120-4 pot B 10/14</strain>
    </source>
</reference>
<protein>
    <submittedName>
        <fullName evidence="1">39007_t:CDS:1</fullName>
    </submittedName>
</protein>
<keyword evidence="2" id="KW-1185">Reference proteome</keyword>
<comment type="caution">
    <text evidence="1">The sequence shown here is derived from an EMBL/GenBank/DDBJ whole genome shotgun (WGS) entry which is preliminary data.</text>
</comment>
<gene>
    <name evidence="1" type="ORF">GMARGA_LOCUS10090</name>
</gene>
<evidence type="ECO:0000313" key="2">
    <source>
        <dbReference type="Proteomes" id="UP000789901"/>
    </source>
</evidence>
<evidence type="ECO:0000313" key="1">
    <source>
        <dbReference type="EMBL" id="CAG8664845.1"/>
    </source>
</evidence>
<dbReference type="EMBL" id="CAJVQB010005559">
    <property type="protein sequence ID" value="CAG8664845.1"/>
    <property type="molecule type" value="Genomic_DNA"/>
</dbReference>
<name>A0ABN7UT62_GIGMA</name>
<dbReference type="Proteomes" id="UP000789901">
    <property type="component" value="Unassembled WGS sequence"/>
</dbReference>